<evidence type="ECO:0000256" key="8">
    <source>
        <dbReference type="ARBA" id="ARBA00023136"/>
    </source>
</evidence>
<dbReference type="FunFam" id="1.10.287.130:FF:000001">
    <property type="entry name" value="Two-component sensor histidine kinase"/>
    <property type="match status" value="1"/>
</dbReference>
<keyword evidence="8 9" id="KW-0472">Membrane</keyword>
<evidence type="ECO:0000256" key="6">
    <source>
        <dbReference type="ARBA" id="ARBA00022777"/>
    </source>
</evidence>
<keyword evidence="5" id="KW-0808">Transferase</keyword>
<evidence type="ECO:0000313" key="13">
    <source>
        <dbReference type="Proteomes" id="UP000014923"/>
    </source>
</evidence>
<comment type="catalytic activity">
    <reaction evidence="1">
        <text>ATP + protein L-histidine = ADP + protein N-phospho-L-histidine.</text>
        <dbReference type="EC" id="2.7.13.3"/>
    </reaction>
</comment>
<organism evidence="12 13">
    <name type="scientific">Thermobrachium celere DSM 8682</name>
    <dbReference type="NCBI Taxonomy" id="941824"/>
    <lineage>
        <taxon>Bacteria</taxon>
        <taxon>Bacillati</taxon>
        <taxon>Bacillota</taxon>
        <taxon>Clostridia</taxon>
        <taxon>Eubacteriales</taxon>
        <taxon>Clostridiaceae</taxon>
        <taxon>Thermobrachium</taxon>
    </lineage>
</organism>
<comment type="caution">
    <text evidence="12">The sequence shown here is derived from an EMBL/GenBank/DDBJ whole genome shotgun (WGS) entry which is preliminary data.</text>
</comment>
<dbReference type="SUPFAM" id="SSF158472">
    <property type="entry name" value="HAMP domain-like"/>
    <property type="match status" value="1"/>
</dbReference>
<dbReference type="eggNOG" id="COG2205">
    <property type="taxonomic scope" value="Bacteria"/>
</dbReference>
<dbReference type="PROSITE" id="PS50885">
    <property type="entry name" value="HAMP"/>
    <property type="match status" value="1"/>
</dbReference>
<evidence type="ECO:0000259" key="10">
    <source>
        <dbReference type="PROSITE" id="PS50109"/>
    </source>
</evidence>
<evidence type="ECO:0000259" key="11">
    <source>
        <dbReference type="PROSITE" id="PS50885"/>
    </source>
</evidence>
<dbReference type="AlphaFoldDB" id="R7RUY3"/>
<dbReference type="GO" id="GO:0016036">
    <property type="term" value="P:cellular response to phosphate starvation"/>
    <property type="evidence" value="ECO:0007669"/>
    <property type="project" value="TreeGrafter"/>
</dbReference>
<dbReference type="GO" id="GO:0004721">
    <property type="term" value="F:phosphoprotein phosphatase activity"/>
    <property type="evidence" value="ECO:0007669"/>
    <property type="project" value="TreeGrafter"/>
</dbReference>
<dbReference type="CDD" id="cd00082">
    <property type="entry name" value="HisKA"/>
    <property type="match status" value="1"/>
</dbReference>
<name>R7RUY3_9CLOT</name>
<dbReference type="InterPro" id="IPR003594">
    <property type="entry name" value="HATPase_dom"/>
</dbReference>
<dbReference type="Proteomes" id="UP000014923">
    <property type="component" value="Unassembled WGS sequence"/>
</dbReference>
<evidence type="ECO:0000256" key="4">
    <source>
        <dbReference type="ARBA" id="ARBA00022553"/>
    </source>
</evidence>
<dbReference type="SMART" id="SM00304">
    <property type="entry name" value="HAMP"/>
    <property type="match status" value="1"/>
</dbReference>
<dbReference type="GO" id="GO:0000155">
    <property type="term" value="F:phosphorelay sensor kinase activity"/>
    <property type="evidence" value="ECO:0007669"/>
    <property type="project" value="InterPro"/>
</dbReference>
<dbReference type="Gene3D" id="1.10.287.130">
    <property type="match status" value="1"/>
</dbReference>
<protein>
    <recommendedName>
        <fullName evidence="3">histidine kinase</fullName>
        <ecNumber evidence="3">2.7.13.3</ecNumber>
    </recommendedName>
</protein>
<sequence>MATPILVGENVKGVVLFLTPINDIYNKIVVIQKKLFAISILILVLVTLIGYLISTYATRPIYSVIDAIENMAEGNLKQRVEVIGNDEIARLCNAFNEMNEKINKIDRERRQFVADASHELKSPLASINVLVESLISSELENKEMAMEFLKDINSEINRLTNIVNNLLELTKLEGSFGMKVEKFDLNDVCLQVVRRVGYIAKTKNIEIFYDGQSVEIEGNRDNIFRALYNVVENAVKYSYEFSRVDFWVERDYRGAIVHIKDHGVGIPEEDLPKIFERFYRVDKTRDRKTGGSGLGLSIVNEIIKKHNGSIEVKSRVGEGTEFIIIIPYEYKG</sequence>
<dbReference type="InterPro" id="IPR003661">
    <property type="entry name" value="HisK_dim/P_dom"/>
</dbReference>
<evidence type="ECO:0000256" key="5">
    <source>
        <dbReference type="ARBA" id="ARBA00022679"/>
    </source>
</evidence>
<feature type="domain" description="HAMP" evidence="11">
    <location>
        <begin position="55"/>
        <end position="107"/>
    </location>
</feature>
<reference evidence="12" key="1">
    <citation type="submission" date="2013-03" db="EMBL/GenBank/DDBJ databases">
        <title>Draft genome sequence of the hydrogen-ethanol-producing anaerobic alkalithermophilic Caloramator celere.</title>
        <authorList>
            <person name="Ciranna A."/>
            <person name="Larjo A."/>
            <person name="Kivisto A."/>
            <person name="Santala V."/>
            <person name="Roos C."/>
            <person name="Karp M."/>
        </authorList>
    </citation>
    <scope>NUCLEOTIDE SEQUENCE [LARGE SCALE GENOMIC DNA]</scope>
    <source>
        <strain evidence="12">DSM 8682</strain>
    </source>
</reference>
<dbReference type="InterPro" id="IPR004358">
    <property type="entry name" value="Sig_transdc_His_kin-like_C"/>
</dbReference>
<evidence type="ECO:0000256" key="3">
    <source>
        <dbReference type="ARBA" id="ARBA00012438"/>
    </source>
</evidence>
<dbReference type="InterPro" id="IPR036890">
    <property type="entry name" value="HATPase_C_sf"/>
</dbReference>
<feature type="domain" description="Histidine kinase" evidence="10">
    <location>
        <begin position="115"/>
        <end position="330"/>
    </location>
</feature>
<dbReference type="SUPFAM" id="SSF55874">
    <property type="entry name" value="ATPase domain of HSP90 chaperone/DNA topoisomerase II/histidine kinase"/>
    <property type="match status" value="1"/>
</dbReference>
<keyword evidence="13" id="KW-1185">Reference proteome</keyword>
<dbReference type="Pfam" id="PF02518">
    <property type="entry name" value="HATPase_c"/>
    <property type="match status" value="1"/>
</dbReference>
<keyword evidence="9" id="KW-0812">Transmembrane</keyword>
<dbReference type="SMART" id="SM00387">
    <property type="entry name" value="HATPase_c"/>
    <property type="match status" value="1"/>
</dbReference>
<dbReference type="CDD" id="cd00075">
    <property type="entry name" value="HATPase"/>
    <property type="match status" value="1"/>
</dbReference>
<dbReference type="GO" id="GO:0005886">
    <property type="term" value="C:plasma membrane"/>
    <property type="evidence" value="ECO:0007669"/>
    <property type="project" value="TreeGrafter"/>
</dbReference>
<dbReference type="SMART" id="SM00388">
    <property type="entry name" value="HisKA"/>
    <property type="match status" value="1"/>
</dbReference>
<dbReference type="Gene3D" id="3.30.565.10">
    <property type="entry name" value="Histidine kinase-like ATPase, C-terminal domain"/>
    <property type="match status" value="1"/>
</dbReference>
<dbReference type="InterPro" id="IPR050351">
    <property type="entry name" value="BphY/WalK/GraS-like"/>
</dbReference>
<dbReference type="PROSITE" id="PS50109">
    <property type="entry name" value="HIS_KIN"/>
    <property type="match status" value="1"/>
</dbReference>
<evidence type="ECO:0000256" key="9">
    <source>
        <dbReference type="SAM" id="Phobius"/>
    </source>
</evidence>
<dbReference type="SUPFAM" id="SSF47384">
    <property type="entry name" value="Homodimeric domain of signal transducing histidine kinase"/>
    <property type="match status" value="1"/>
</dbReference>
<gene>
    <name evidence="12" type="ORF">TCEL_02367</name>
</gene>
<dbReference type="PANTHER" id="PTHR45453:SF1">
    <property type="entry name" value="PHOSPHATE REGULON SENSOR PROTEIN PHOR"/>
    <property type="match status" value="1"/>
</dbReference>
<evidence type="ECO:0000313" key="12">
    <source>
        <dbReference type="EMBL" id="CDF59295.1"/>
    </source>
</evidence>
<keyword evidence="9" id="KW-1133">Transmembrane helix</keyword>
<dbReference type="Gene3D" id="6.10.340.10">
    <property type="match status" value="1"/>
</dbReference>
<dbReference type="PANTHER" id="PTHR45453">
    <property type="entry name" value="PHOSPHATE REGULON SENSOR PROTEIN PHOR"/>
    <property type="match status" value="1"/>
</dbReference>
<dbReference type="CDD" id="cd06225">
    <property type="entry name" value="HAMP"/>
    <property type="match status" value="1"/>
</dbReference>
<keyword evidence="7" id="KW-0902">Two-component regulatory system</keyword>
<evidence type="ECO:0000256" key="7">
    <source>
        <dbReference type="ARBA" id="ARBA00023012"/>
    </source>
</evidence>
<evidence type="ECO:0000256" key="1">
    <source>
        <dbReference type="ARBA" id="ARBA00000085"/>
    </source>
</evidence>
<keyword evidence="6 12" id="KW-0418">Kinase</keyword>
<dbReference type="Pfam" id="PF00672">
    <property type="entry name" value="HAMP"/>
    <property type="match status" value="1"/>
</dbReference>
<evidence type="ECO:0000256" key="2">
    <source>
        <dbReference type="ARBA" id="ARBA00004370"/>
    </source>
</evidence>
<accession>R7RUY3</accession>
<dbReference type="EC" id="2.7.13.3" evidence="3"/>
<feature type="transmembrane region" description="Helical" evidence="9">
    <location>
        <begin position="35"/>
        <end position="53"/>
    </location>
</feature>
<dbReference type="FunFam" id="3.30.565.10:FF:000006">
    <property type="entry name" value="Sensor histidine kinase WalK"/>
    <property type="match status" value="1"/>
</dbReference>
<dbReference type="InterPro" id="IPR005467">
    <property type="entry name" value="His_kinase_dom"/>
</dbReference>
<proteinExistence type="predicted"/>
<keyword evidence="4" id="KW-0597">Phosphoprotein</keyword>
<dbReference type="InterPro" id="IPR036097">
    <property type="entry name" value="HisK_dim/P_sf"/>
</dbReference>
<comment type="subcellular location">
    <subcellularLocation>
        <location evidence="2">Membrane</location>
    </subcellularLocation>
</comment>
<dbReference type="PRINTS" id="PR00344">
    <property type="entry name" value="BCTRLSENSOR"/>
</dbReference>
<dbReference type="EMBL" id="CAVN010000154">
    <property type="protein sequence ID" value="CDF59295.1"/>
    <property type="molecule type" value="Genomic_DNA"/>
</dbReference>
<dbReference type="Pfam" id="PF00512">
    <property type="entry name" value="HisKA"/>
    <property type="match status" value="1"/>
</dbReference>
<dbReference type="HOGENOM" id="CLU_000445_89_3_9"/>
<dbReference type="InterPro" id="IPR003660">
    <property type="entry name" value="HAMP_dom"/>
</dbReference>